<dbReference type="AlphaFoldDB" id="A0A9Q1RAH6"/>
<protein>
    <submittedName>
        <fullName evidence="2">Uncharacterized protein</fullName>
    </submittedName>
</protein>
<dbReference type="OrthoDB" id="10440225at2759"/>
<feature type="compositionally biased region" description="Basic and acidic residues" evidence="1">
    <location>
        <begin position="1"/>
        <end position="11"/>
    </location>
</feature>
<evidence type="ECO:0000313" key="3">
    <source>
        <dbReference type="Proteomes" id="UP001152561"/>
    </source>
</evidence>
<feature type="compositionally biased region" description="Polar residues" evidence="1">
    <location>
        <begin position="20"/>
        <end position="29"/>
    </location>
</feature>
<name>A0A9Q1RAH6_9SOLA</name>
<comment type="caution">
    <text evidence="2">The sequence shown here is derived from an EMBL/GenBank/DDBJ whole genome shotgun (WGS) entry which is preliminary data.</text>
</comment>
<evidence type="ECO:0000313" key="2">
    <source>
        <dbReference type="EMBL" id="KAJ8547862.1"/>
    </source>
</evidence>
<dbReference type="EMBL" id="JAJAGQ010000012">
    <property type="protein sequence ID" value="KAJ8547862.1"/>
    <property type="molecule type" value="Genomic_DNA"/>
</dbReference>
<keyword evidence="3" id="KW-1185">Reference proteome</keyword>
<sequence length="128" mass="14017">MAKEAHERDVANDLILTGASEKQNSSSPARTKRSADPRNKYWKAIQKKVKGNGLAESTSPESVATLLRLISTRAATAIATMERNRPIPIRWSIMMNTTGKMGSEAGGTFKEPSFVFIVAACWTENVFS</sequence>
<dbReference type="Proteomes" id="UP001152561">
    <property type="component" value="Unassembled WGS sequence"/>
</dbReference>
<accession>A0A9Q1RAH6</accession>
<feature type="region of interest" description="Disordered" evidence="1">
    <location>
        <begin position="1"/>
        <end position="40"/>
    </location>
</feature>
<reference evidence="3" key="1">
    <citation type="journal article" date="2023" name="Proc. Natl. Acad. Sci. U.S.A.">
        <title>Genomic and structural basis for evolution of tropane alkaloid biosynthesis.</title>
        <authorList>
            <person name="Wanga Y.-J."/>
            <person name="Taina T."/>
            <person name="Yua J.-Y."/>
            <person name="Lia J."/>
            <person name="Xua B."/>
            <person name="Chenc J."/>
            <person name="D'Auriad J.C."/>
            <person name="Huanga J.-P."/>
            <person name="Huanga S.-X."/>
        </authorList>
    </citation>
    <scope>NUCLEOTIDE SEQUENCE [LARGE SCALE GENOMIC DNA]</scope>
    <source>
        <strain evidence="3">cv. KIB-2019</strain>
    </source>
</reference>
<evidence type="ECO:0000256" key="1">
    <source>
        <dbReference type="SAM" id="MobiDB-lite"/>
    </source>
</evidence>
<proteinExistence type="predicted"/>
<gene>
    <name evidence="2" type="ORF">K7X08_021098</name>
</gene>
<organism evidence="2 3">
    <name type="scientific">Anisodus acutangulus</name>
    <dbReference type="NCBI Taxonomy" id="402998"/>
    <lineage>
        <taxon>Eukaryota</taxon>
        <taxon>Viridiplantae</taxon>
        <taxon>Streptophyta</taxon>
        <taxon>Embryophyta</taxon>
        <taxon>Tracheophyta</taxon>
        <taxon>Spermatophyta</taxon>
        <taxon>Magnoliopsida</taxon>
        <taxon>eudicotyledons</taxon>
        <taxon>Gunneridae</taxon>
        <taxon>Pentapetalae</taxon>
        <taxon>asterids</taxon>
        <taxon>lamiids</taxon>
        <taxon>Solanales</taxon>
        <taxon>Solanaceae</taxon>
        <taxon>Solanoideae</taxon>
        <taxon>Hyoscyameae</taxon>
        <taxon>Anisodus</taxon>
    </lineage>
</organism>